<dbReference type="EMBL" id="JAWLUP010000175">
    <property type="protein sequence ID" value="MDV7268552.1"/>
    <property type="molecule type" value="Genomic_DNA"/>
</dbReference>
<gene>
    <name evidence="2" type="ORF">R4315_28965</name>
</gene>
<comment type="caution">
    <text evidence="2">The sequence shown here is derived from an EMBL/GenBank/DDBJ whole genome shotgun (WGS) entry which is preliminary data.</text>
</comment>
<dbReference type="PANTHER" id="PTHR48207:SF3">
    <property type="entry name" value="SUCCINATE--HYDROXYMETHYLGLUTARATE COA-TRANSFERASE"/>
    <property type="match status" value="1"/>
</dbReference>
<evidence type="ECO:0000256" key="1">
    <source>
        <dbReference type="ARBA" id="ARBA00022679"/>
    </source>
</evidence>
<dbReference type="Proteomes" id="UP001185863">
    <property type="component" value="Unassembled WGS sequence"/>
</dbReference>
<dbReference type="AlphaFoldDB" id="A0AAE5A981"/>
<evidence type="ECO:0000313" key="2">
    <source>
        <dbReference type="EMBL" id="MDV7268552.1"/>
    </source>
</evidence>
<dbReference type="InterPro" id="IPR050483">
    <property type="entry name" value="CoA-transferase_III_domain"/>
</dbReference>
<sequence length="119" mass="12953">RDTLIAAIEADFTNRTRAEVLAALETAGVPAGSIRTIDEVYEWEQTRSQGLLLEVDHPVVGPVQLPGPSLRMETADGQSLVRTQHAPPPVLGQHTEQILDWIGSGNLVDQFDSEITTRA</sequence>
<dbReference type="Gene3D" id="3.40.50.10540">
    <property type="entry name" value="Crotonobetainyl-coa:carnitine coa-transferase, domain 1"/>
    <property type="match status" value="1"/>
</dbReference>
<dbReference type="SUPFAM" id="SSF89796">
    <property type="entry name" value="CoA-transferase family III (CaiB/BaiF)"/>
    <property type="match status" value="1"/>
</dbReference>
<accession>A0AAE5A981</accession>
<dbReference type="RefSeq" id="WP_317769266.1">
    <property type="nucleotide sequence ID" value="NZ_JAWLUP010000175.1"/>
</dbReference>
<dbReference type="InterPro" id="IPR044855">
    <property type="entry name" value="CoA-Trfase_III_dom3_sf"/>
</dbReference>
<dbReference type="PANTHER" id="PTHR48207">
    <property type="entry name" value="SUCCINATE--HYDROXYMETHYLGLUTARATE COA-TRANSFERASE"/>
    <property type="match status" value="1"/>
</dbReference>
<keyword evidence="1 2" id="KW-0808">Transferase</keyword>
<evidence type="ECO:0000313" key="3">
    <source>
        <dbReference type="Proteomes" id="UP001185863"/>
    </source>
</evidence>
<dbReference type="InterPro" id="IPR023606">
    <property type="entry name" value="CoA-Trfase_III_dom_1_sf"/>
</dbReference>
<organism evidence="2 3">
    <name type="scientific">Rhodococcus oxybenzonivorans</name>
    <dbReference type="NCBI Taxonomy" id="1990687"/>
    <lineage>
        <taxon>Bacteria</taxon>
        <taxon>Bacillati</taxon>
        <taxon>Actinomycetota</taxon>
        <taxon>Actinomycetes</taxon>
        <taxon>Mycobacteriales</taxon>
        <taxon>Nocardiaceae</taxon>
        <taxon>Rhodococcus</taxon>
    </lineage>
</organism>
<proteinExistence type="predicted"/>
<protein>
    <submittedName>
        <fullName evidence="2">CoA transferase</fullName>
    </submittedName>
</protein>
<dbReference type="Pfam" id="PF02515">
    <property type="entry name" value="CoA_transf_3"/>
    <property type="match status" value="1"/>
</dbReference>
<feature type="non-terminal residue" evidence="2">
    <location>
        <position position="1"/>
    </location>
</feature>
<reference evidence="2" key="1">
    <citation type="submission" date="2023-10" db="EMBL/GenBank/DDBJ databases">
        <title>Development of a sustainable strategy for remediation of hydrocarbon-contaminated territories based on the waste exchange concept.</title>
        <authorList>
            <person name="Krivoruchko A."/>
        </authorList>
    </citation>
    <scope>NUCLEOTIDE SEQUENCE</scope>
    <source>
        <strain evidence="2">IEGM 68</strain>
    </source>
</reference>
<name>A0AAE5A981_9NOCA</name>
<dbReference type="GO" id="GO:0008410">
    <property type="term" value="F:CoA-transferase activity"/>
    <property type="evidence" value="ECO:0007669"/>
    <property type="project" value="TreeGrafter"/>
</dbReference>
<dbReference type="Gene3D" id="3.30.1540.10">
    <property type="entry name" value="formyl-coa transferase, domain 3"/>
    <property type="match status" value="1"/>
</dbReference>
<dbReference type="InterPro" id="IPR003673">
    <property type="entry name" value="CoA-Trfase_fam_III"/>
</dbReference>